<feature type="transmembrane region" description="Helical" evidence="1">
    <location>
        <begin position="58"/>
        <end position="76"/>
    </location>
</feature>
<feature type="transmembrane region" description="Helical" evidence="1">
    <location>
        <begin position="135"/>
        <end position="153"/>
    </location>
</feature>
<sequence>MDNLTHTLVGAALGQAGLKRRTALAMPALMIGANLSDVDVLCIAFGEALSCRRGWTHGPIGLLVLPAVLTLVLLWFDRWQTRRGSRPGARPAVQPGQLLLLSYIGALSHPLLDWMNSWGIRLLMPFSERWFYGDALFIADPWIWLALGIGIWLSRRRERSGAGRTSSPAIVALLVTTLYSGAMVASGRAVEERVAREFKESGLGQPQQVLANPVFADPFRRRIVVQTEHQYGFGDFRWLPNPHVLLDQELVSSHMDQSAIALASGQSKQMADFLYWSRFPFAMIKGNGENTNVTVGDARFGTRPDTGVFSVKAAFPLELTKQSDPERLVDSCDKKCPEN</sequence>
<protein>
    <submittedName>
        <fullName evidence="2">Metal-dependent hydrolase</fullName>
    </submittedName>
</protein>
<dbReference type="RefSeq" id="WP_053329469.1">
    <property type="nucleotide sequence ID" value="NZ_CP013004.1"/>
</dbReference>
<dbReference type="InterPro" id="IPR007404">
    <property type="entry name" value="YdjM-like"/>
</dbReference>
<evidence type="ECO:0000256" key="1">
    <source>
        <dbReference type="SAM" id="Phobius"/>
    </source>
</evidence>
<name>A0AA44YXK4_XANCM</name>
<gene>
    <name evidence="2" type="ORF">C7T86_23305</name>
</gene>
<keyword evidence="1" id="KW-1133">Transmembrane helix</keyword>
<feature type="transmembrane region" description="Helical" evidence="1">
    <location>
        <begin position="165"/>
        <end position="185"/>
    </location>
</feature>
<dbReference type="PANTHER" id="PTHR40031">
    <property type="entry name" value="HYPOTHETICAL MEMBRANE SPANNING PROTEIN"/>
    <property type="match status" value="1"/>
</dbReference>
<keyword evidence="1" id="KW-0472">Membrane</keyword>
<accession>A0AA44YXK4</accession>
<keyword evidence="2" id="KW-0378">Hydrolase</keyword>
<proteinExistence type="predicted"/>
<dbReference type="GO" id="GO:0016787">
    <property type="term" value="F:hydrolase activity"/>
    <property type="evidence" value="ECO:0007669"/>
    <property type="project" value="UniProtKB-KW"/>
</dbReference>
<dbReference type="AlphaFoldDB" id="A0AA44YXK4"/>
<evidence type="ECO:0000313" key="2">
    <source>
        <dbReference type="EMBL" id="PUE89645.1"/>
    </source>
</evidence>
<dbReference type="PANTHER" id="PTHR40031:SF1">
    <property type="entry name" value="MEMBRANE-BOUND METAL-DEPENDENT HYDROLASE"/>
    <property type="match status" value="1"/>
</dbReference>
<evidence type="ECO:0000313" key="3">
    <source>
        <dbReference type="Proteomes" id="UP000251513"/>
    </source>
</evidence>
<reference evidence="2 3" key="1">
    <citation type="submission" date="2018-03" db="EMBL/GenBank/DDBJ databases">
        <title>Sequencing of reference strains of Xanthomonas.</title>
        <authorList>
            <person name="Studholme D.J."/>
            <person name="Vicente J."/>
            <person name="Sarris P."/>
        </authorList>
    </citation>
    <scope>NUCLEOTIDE SEQUENCE [LARGE SCALE GENOMIC DNA]</scope>
    <source>
        <strain evidence="2 3">WHRI 5232</strain>
    </source>
</reference>
<dbReference type="Proteomes" id="UP000251513">
    <property type="component" value="Unassembled WGS sequence"/>
</dbReference>
<organism evidence="2 3">
    <name type="scientific">Xanthomonas campestris pv. malvacearum</name>
    <dbReference type="NCBI Taxonomy" id="86040"/>
    <lineage>
        <taxon>Bacteria</taxon>
        <taxon>Pseudomonadati</taxon>
        <taxon>Pseudomonadota</taxon>
        <taxon>Gammaproteobacteria</taxon>
        <taxon>Lysobacterales</taxon>
        <taxon>Lysobacteraceae</taxon>
        <taxon>Xanthomonas</taxon>
    </lineage>
</organism>
<dbReference type="InterPro" id="IPR053170">
    <property type="entry name" value="Transcription_regulator"/>
</dbReference>
<dbReference type="EMBL" id="PYJH01000093">
    <property type="protein sequence ID" value="PUE89645.1"/>
    <property type="molecule type" value="Genomic_DNA"/>
</dbReference>
<dbReference type="Pfam" id="PF04307">
    <property type="entry name" value="YdjM"/>
    <property type="match status" value="1"/>
</dbReference>
<comment type="caution">
    <text evidence="2">The sequence shown here is derived from an EMBL/GenBank/DDBJ whole genome shotgun (WGS) entry which is preliminary data.</text>
</comment>
<keyword evidence="1" id="KW-0812">Transmembrane</keyword>